<name>A0A830D804_9LAMI</name>
<dbReference type="Proteomes" id="UP000653305">
    <property type="component" value="Unassembled WGS sequence"/>
</dbReference>
<dbReference type="Gene3D" id="1.10.510.10">
    <property type="entry name" value="Transferase(Phosphotransferase) domain 1"/>
    <property type="match status" value="1"/>
</dbReference>
<dbReference type="InterPro" id="IPR000719">
    <property type="entry name" value="Prot_kinase_dom"/>
</dbReference>
<dbReference type="OrthoDB" id="1704901at2759"/>
<organism evidence="2 3">
    <name type="scientific">Phtheirospermum japonicum</name>
    <dbReference type="NCBI Taxonomy" id="374723"/>
    <lineage>
        <taxon>Eukaryota</taxon>
        <taxon>Viridiplantae</taxon>
        <taxon>Streptophyta</taxon>
        <taxon>Embryophyta</taxon>
        <taxon>Tracheophyta</taxon>
        <taxon>Spermatophyta</taxon>
        <taxon>Magnoliopsida</taxon>
        <taxon>eudicotyledons</taxon>
        <taxon>Gunneridae</taxon>
        <taxon>Pentapetalae</taxon>
        <taxon>asterids</taxon>
        <taxon>lamiids</taxon>
        <taxon>Lamiales</taxon>
        <taxon>Orobanchaceae</taxon>
        <taxon>Orobanchaceae incertae sedis</taxon>
        <taxon>Phtheirospermum</taxon>
    </lineage>
</organism>
<dbReference type="PROSITE" id="PS50011">
    <property type="entry name" value="PROTEIN_KINASE_DOM"/>
    <property type="match status" value="1"/>
</dbReference>
<comment type="caution">
    <text evidence="2">The sequence shown here is derived from an EMBL/GenBank/DDBJ whole genome shotgun (WGS) entry which is preliminary data.</text>
</comment>
<dbReference type="InterPro" id="IPR001245">
    <property type="entry name" value="Ser-Thr/Tyr_kinase_cat_dom"/>
</dbReference>
<dbReference type="GO" id="GO:0005524">
    <property type="term" value="F:ATP binding"/>
    <property type="evidence" value="ECO:0007669"/>
    <property type="project" value="InterPro"/>
</dbReference>
<dbReference type="GO" id="GO:0007165">
    <property type="term" value="P:signal transduction"/>
    <property type="evidence" value="ECO:0007669"/>
    <property type="project" value="TreeGrafter"/>
</dbReference>
<evidence type="ECO:0000259" key="1">
    <source>
        <dbReference type="PROSITE" id="PS50011"/>
    </source>
</evidence>
<accession>A0A830D804</accession>
<sequence>MVWCIMTENAKGGSVRQFSTKWQNRSVPLKLAVKRALGVARGMEYVPGLNLIHRDLKWNDLLISADKSITIANLGVACIEV</sequence>
<keyword evidence="2" id="KW-0808">Transferase</keyword>
<dbReference type="Pfam" id="PF07714">
    <property type="entry name" value="PK_Tyr_Ser-Thr"/>
    <property type="match status" value="1"/>
</dbReference>
<dbReference type="SUPFAM" id="SSF56112">
    <property type="entry name" value="Protein kinase-like (PK-like)"/>
    <property type="match status" value="1"/>
</dbReference>
<dbReference type="GO" id="GO:0004672">
    <property type="term" value="F:protein kinase activity"/>
    <property type="evidence" value="ECO:0007669"/>
    <property type="project" value="InterPro"/>
</dbReference>
<proteinExistence type="predicted"/>
<keyword evidence="3" id="KW-1185">Reference proteome</keyword>
<reference evidence="2" key="1">
    <citation type="submission" date="2020-07" db="EMBL/GenBank/DDBJ databases">
        <title>Ethylene signaling mediates host invasion by parasitic plants.</title>
        <authorList>
            <person name="Yoshida S."/>
        </authorList>
    </citation>
    <scope>NUCLEOTIDE SEQUENCE</scope>
    <source>
        <strain evidence="2">Okayama</strain>
    </source>
</reference>
<dbReference type="GO" id="GO:0005737">
    <property type="term" value="C:cytoplasm"/>
    <property type="evidence" value="ECO:0007669"/>
    <property type="project" value="TreeGrafter"/>
</dbReference>
<dbReference type="PANTHER" id="PTHR23257">
    <property type="entry name" value="SERINE-THREONINE PROTEIN KINASE"/>
    <property type="match status" value="1"/>
</dbReference>
<dbReference type="PANTHER" id="PTHR23257:SF979">
    <property type="entry name" value="OS02G0174200 PROTEIN"/>
    <property type="match status" value="1"/>
</dbReference>
<dbReference type="EMBL" id="BMAC01001477">
    <property type="protein sequence ID" value="GFQ07370.1"/>
    <property type="molecule type" value="Genomic_DNA"/>
</dbReference>
<dbReference type="InterPro" id="IPR011009">
    <property type="entry name" value="Kinase-like_dom_sf"/>
</dbReference>
<dbReference type="AlphaFoldDB" id="A0A830D804"/>
<evidence type="ECO:0000313" key="3">
    <source>
        <dbReference type="Proteomes" id="UP000653305"/>
    </source>
</evidence>
<protein>
    <submittedName>
        <fullName evidence="2">Serine/threonine-protein kinase ht1</fullName>
    </submittedName>
</protein>
<dbReference type="InterPro" id="IPR050167">
    <property type="entry name" value="Ser_Thr_protein_kinase"/>
</dbReference>
<feature type="domain" description="Protein kinase" evidence="1">
    <location>
        <begin position="1"/>
        <end position="81"/>
    </location>
</feature>
<keyword evidence="2" id="KW-0418">Kinase</keyword>
<gene>
    <name evidence="2" type="ORF">PHJA_002881100</name>
</gene>
<evidence type="ECO:0000313" key="2">
    <source>
        <dbReference type="EMBL" id="GFQ07370.1"/>
    </source>
</evidence>